<evidence type="ECO:0000313" key="2">
    <source>
        <dbReference type="Proteomes" id="UP000664480"/>
    </source>
</evidence>
<evidence type="ECO:0000313" key="1">
    <source>
        <dbReference type="EMBL" id="MBN7816869.1"/>
    </source>
</evidence>
<sequence>MAELFEIDSDTISLHLKNIYKDEELDESSTTENSLVVQQKGGIFYVSGFWVIFFLFDVKLEDEPIYGRIKNRKCSY</sequence>
<name>A0ABS3CK06_9BACT</name>
<reference evidence="1 2" key="1">
    <citation type="submission" date="2021-03" db="EMBL/GenBank/DDBJ databases">
        <title>novel species isolated from a fishpond in China.</title>
        <authorList>
            <person name="Lu H."/>
            <person name="Cai Z."/>
        </authorList>
    </citation>
    <scope>NUCLEOTIDE SEQUENCE [LARGE SCALE GENOMIC DNA]</scope>
    <source>
        <strain evidence="1 2">YJ13C</strain>
    </source>
</reference>
<accession>A0ABS3CK06</accession>
<dbReference type="RefSeq" id="WP_206587525.1">
    <property type="nucleotide sequence ID" value="NZ_JAFKCU010000003.1"/>
</dbReference>
<dbReference type="EMBL" id="JAFKCU010000003">
    <property type="protein sequence ID" value="MBN7816869.1"/>
    <property type="molecule type" value="Genomic_DNA"/>
</dbReference>
<keyword evidence="2" id="KW-1185">Reference proteome</keyword>
<protein>
    <submittedName>
        <fullName evidence="1">Uncharacterized protein</fullName>
    </submittedName>
</protein>
<organism evidence="1 2">
    <name type="scientific">Algoriphagus pacificus</name>
    <dbReference type="NCBI Taxonomy" id="2811234"/>
    <lineage>
        <taxon>Bacteria</taxon>
        <taxon>Pseudomonadati</taxon>
        <taxon>Bacteroidota</taxon>
        <taxon>Cytophagia</taxon>
        <taxon>Cytophagales</taxon>
        <taxon>Cyclobacteriaceae</taxon>
        <taxon>Algoriphagus</taxon>
    </lineage>
</organism>
<proteinExistence type="predicted"/>
<gene>
    <name evidence="1" type="ORF">J0A69_15585</name>
</gene>
<dbReference type="Proteomes" id="UP000664480">
    <property type="component" value="Unassembled WGS sequence"/>
</dbReference>
<comment type="caution">
    <text evidence="1">The sequence shown here is derived from an EMBL/GenBank/DDBJ whole genome shotgun (WGS) entry which is preliminary data.</text>
</comment>